<dbReference type="AlphaFoldDB" id="A0A3N4J6K1"/>
<proteinExistence type="predicted"/>
<dbReference type="OrthoDB" id="4349822at2759"/>
<keyword evidence="1" id="KW-0732">Signal</keyword>
<accession>A0A3N4J6K1</accession>
<evidence type="ECO:0000313" key="2">
    <source>
        <dbReference type="EMBL" id="RPA92678.1"/>
    </source>
</evidence>
<evidence type="ECO:0000313" key="3">
    <source>
        <dbReference type="Proteomes" id="UP000276215"/>
    </source>
</evidence>
<name>A0A3N4J6K1_9PEZI</name>
<sequence>MPSTPPRNGPKGEWTTLTRVRVLTLLDMGIAQAETSCQTGVPSPMVDLCSKTHWHCSRCNHTCSGHPPGNL</sequence>
<keyword evidence="3" id="KW-1185">Reference proteome</keyword>
<protein>
    <submittedName>
        <fullName evidence="2">Uncharacterized protein</fullName>
    </submittedName>
</protein>
<evidence type="ECO:0000256" key="1">
    <source>
        <dbReference type="SAM" id="SignalP"/>
    </source>
</evidence>
<dbReference type="Proteomes" id="UP000276215">
    <property type="component" value="Unassembled WGS sequence"/>
</dbReference>
<organism evidence="2 3">
    <name type="scientific">Choiromyces venosus 120613-1</name>
    <dbReference type="NCBI Taxonomy" id="1336337"/>
    <lineage>
        <taxon>Eukaryota</taxon>
        <taxon>Fungi</taxon>
        <taxon>Dikarya</taxon>
        <taxon>Ascomycota</taxon>
        <taxon>Pezizomycotina</taxon>
        <taxon>Pezizomycetes</taxon>
        <taxon>Pezizales</taxon>
        <taxon>Tuberaceae</taxon>
        <taxon>Choiromyces</taxon>
    </lineage>
</organism>
<dbReference type="EMBL" id="ML120468">
    <property type="protein sequence ID" value="RPA92678.1"/>
    <property type="molecule type" value="Genomic_DNA"/>
</dbReference>
<reference evidence="2 3" key="1">
    <citation type="journal article" date="2018" name="Nat. Ecol. Evol.">
        <title>Pezizomycetes genomes reveal the molecular basis of ectomycorrhizal truffle lifestyle.</title>
        <authorList>
            <person name="Murat C."/>
            <person name="Payen T."/>
            <person name="Noel B."/>
            <person name="Kuo A."/>
            <person name="Morin E."/>
            <person name="Chen J."/>
            <person name="Kohler A."/>
            <person name="Krizsan K."/>
            <person name="Balestrini R."/>
            <person name="Da Silva C."/>
            <person name="Montanini B."/>
            <person name="Hainaut M."/>
            <person name="Levati E."/>
            <person name="Barry K.W."/>
            <person name="Belfiori B."/>
            <person name="Cichocki N."/>
            <person name="Clum A."/>
            <person name="Dockter R.B."/>
            <person name="Fauchery L."/>
            <person name="Guy J."/>
            <person name="Iotti M."/>
            <person name="Le Tacon F."/>
            <person name="Lindquist E.A."/>
            <person name="Lipzen A."/>
            <person name="Malagnac F."/>
            <person name="Mello A."/>
            <person name="Molinier V."/>
            <person name="Miyauchi S."/>
            <person name="Poulain J."/>
            <person name="Riccioni C."/>
            <person name="Rubini A."/>
            <person name="Sitrit Y."/>
            <person name="Splivallo R."/>
            <person name="Traeger S."/>
            <person name="Wang M."/>
            <person name="Zifcakova L."/>
            <person name="Wipf D."/>
            <person name="Zambonelli A."/>
            <person name="Paolocci F."/>
            <person name="Nowrousian M."/>
            <person name="Ottonello S."/>
            <person name="Baldrian P."/>
            <person name="Spatafora J.W."/>
            <person name="Henrissat B."/>
            <person name="Nagy L.G."/>
            <person name="Aury J.M."/>
            <person name="Wincker P."/>
            <person name="Grigoriev I.V."/>
            <person name="Bonfante P."/>
            <person name="Martin F.M."/>
        </authorList>
    </citation>
    <scope>NUCLEOTIDE SEQUENCE [LARGE SCALE GENOMIC DNA]</scope>
    <source>
        <strain evidence="2 3">120613-1</strain>
    </source>
</reference>
<gene>
    <name evidence="2" type="ORF">L873DRAFT_156129</name>
</gene>
<feature type="chain" id="PRO_5018013778" evidence="1">
    <location>
        <begin position="34"/>
        <end position="71"/>
    </location>
</feature>
<feature type="signal peptide" evidence="1">
    <location>
        <begin position="1"/>
        <end position="33"/>
    </location>
</feature>